<evidence type="ECO:0000313" key="2">
    <source>
        <dbReference type="EMBL" id="PWE56862.1"/>
    </source>
</evidence>
<keyword evidence="3" id="KW-1185">Reference proteome</keyword>
<organism evidence="2 3">
    <name type="scientific">Metarhizobium album</name>
    <dbReference type="NCBI Taxonomy" id="2182425"/>
    <lineage>
        <taxon>Bacteria</taxon>
        <taxon>Pseudomonadati</taxon>
        <taxon>Pseudomonadota</taxon>
        <taxon>Alphaproteobacteria</taxon>
        <taxon>Hyphomicrobiales</taxon>
        <taxon>Rhizobiaceae</taxon>
        <taxon>Metarhizobium</taxon>
    </lineage>
</organism>
<evidence type="ECO:0000313" key="3">
    <source>
        <dbReference type="Proteomes" id="UP000245252"/>
    </source>
</evidence>
<dbReference type="SUPFAM" id="SSF55729">
    <property type="entry name" value="Acyl-CoA N-acyltransferases (Nat)"/>
    <property type="match status" value="1"/>
</dbReference>
<accession>A0A2U2DU83</accession>
<evidence type="ECO:0000259" key="1">
    <source>
        <dbReference type="PROSITE" id="PS51186"/>
    </source>
</evidence>
<dbReference type="AlphaFoldDB" id="A0A2U2DU83"/>
<keyword evidence="2" id="KW-0808">Transferase</keyword>
<dbReference type="PROSITE" id="PS51186">
    <property type="entry name" value="GNAT"/>
    <property type="match status" value="1"/>
</dbReference>
<dbReference type="Proteomes" id="UP000245252">
    <property type="component" value="Unassembled WGS sequence"/>
</dbReference>
<dbReference type="GO" id="GO:0016747">
    <property type="term" value="F:acyltransferase activity, transferring groups other than amino-acyl groups"/>
    <property type="evidence" value="ECO:0007669"/>
    <property type="project" value="InterPro"/>
</dbReference>
<gene>
    <name evidence="2" type="ORF">DEM27_04220</name>
</gene>
<dbReference type="Gene3D" id="3.40.630.30">
    <property type="match status" value="1"/>
</dbReference>
<dbReference type="EMBL" id="QFBC01000002">
    <property type="protein sequence ID" value="PWE56862.1"/>
    <property type="molecule type" value="Genomic_DNA"/>
</dbReference>
<dbReference type="CDD" id="cd04301">
    <property type="entry name" value="NAT_SF"/>
    <property type="match status" value="1"/>
</dbReference>
<reference evidence="2 3" key="1">
    <citation type="submission" date="2018-05" db="EMBL/GenBank/DDBJ databases">
        <title>The draft genome of strain NS-104.</title>
        <authorList>
            <person name="Hang P."/>
            <person name="Jiang J."/>
        </authorList>
    </citation>
    <scope>NUCLEOTIDE SEQUENCE [LARGE SCALE GENOMIC DNA]</scope>
    <source>
        <strain evidence="2 3">NS-104</strain>
    </source>
</reference>
<dbReference type="InterPro" id="IPR000182">
    <property type="entry name" value="GNAT_dom"/>
</dbReference>
<protein>
    <submittedName>
        <fullName evidence="2">GNAT family N-acetyltransferase</fullName>
    </submittedName>
</protein>
<sequence length="152" mass="16244">MTTGAGFRLDVTDAPEAAELAAIGDALTAFNAADVGPSERQGLAVLLRDESGVVVGGLAGFTAWTWLYVQWLFVPEALRGRGIAAQLLAAAESEARRRGCGGAWIDTFSETALAAYQRQGYTVFGALPGFPPGRTRWFLQKRLEERPGIMLA</sequence>
<feature type="domain" description="N-acetyltransferase" evidence="1">
    <location>
        <begin position="9"/>
        <end position="144"/>
    </location>
</feature>
<dbReference type="OrthoDB" id="9787920at2"/>
<dbReference type="Pfam" id="PF00583">
    <property type="entry name" value="Acetyltransf_1"/>
    <property type="match status" value="1"/>
</dbReference>
<dbReference type="RefSeq" id="WP_109456967.1">
    <property type="nucleotide sequence ID" value="NZ_QFBC01000002.1"/>
</dbReference>
<name>A0A2U2DU83_9HYPH</name>
<comment type="caution">
    <text evidence="2">The sequence shown here is derived from an EMBL/GenBank/DDBJ whole genome shotgun (WGS) entry which is preliminary data.</text>
</comment>
<dbReference type="InterPro" id="IPR016181">
    <property type="entry name" value="Acyl_CoA_acyltransferase"/>
</dbReference>
<proteinExistence type="predicted"/>